<sequence length="267" mass="27618">MPLAGPGPAGYAVPTRERAGTRGEAMAGNDDGGGPNPAALQEDGAAALQGDGAAALQDGAAARPAGPSACPRCGRADQVRGVPAAYLAAKSTRREEAGTGDEKTVTVVEDNSALAAALEAVPPEPSDGGAGCWAGALVLTAIGTFIWGAIAGKWFDRDGARRFVQTWNGDGHFVEDPPYTFLGWISGAALVLGILLIVILNGTAARWRRRTGPGRDAADRVWSDGWYCGRCGSVHFARGRAMTLREFRTRVWTAGGYGDLAAKRTGP</sequence>
<proteinExistence type="predicted"/>
<comment type="caution">
    <text evidence="3">The sequence shown here is derived from an EMBL/GenBank/DDBJ whole genome shotgun (WGS) entry which is preliminary data.</text>
</comment>
<name>A0A919GU37_9ACTN</name>
<organism evidence="3 4">
    <name type="scientific">Streptomyces xanthophaeus</name>
    <dbReference type="NCBI Taxonomy" id="67385"/>
    <lineage>
        <taxon>Bacteria</taxon>
        <taxon>Bacillati</taxon>
        <taxon>Actinomycetota</taxon>
        <taxon>Actinomycetes</taxon>
        <taxon>Kitasatosporales</taxon>
        <taxon>Streptomycetaceae</taxon>
        <taxon>Streptomyces</taxon>
    </lineage>
</organism>
<feature type="region of interest" description="Disordered" evidence="1">
    <location>
        <begin position="1"/>
        <end position="44"/>
    </location>
</feature>
<accession>A0A919GU37</accession>
<gene>
    <name evidence="3" type="ORF">Sxan_11680</name>
</gene>
<feature type="transmembrane region" description="Helical" evidence="2">
    <location>
        <begin position="130"/>
        <end position="150"/>
    </location>
</feature>
<dbReference type="AlphaFoldDB" id="A0A919GU37"/>
<feature type="transmembrane region" description="Helical" evidence="2">
    <location>
        <begin position="181"/>
        <end position="200"/>
    </location>
</feature>
<evidence type="ECO:0000313" key="3">
    <source>
        <dbReference type="EMBL" id="GHI83804.1"/>
    </source>
</evidence>
<evidence type="ECO:0000256" key="2">
    <source>
        <dbReference type="SAM" id="Phobius"/>
    </source>
</evidence>
<dbReference type="Proteomes" id="UP000600026">
    <property type="component" value="Unassembled WGS sequence"/>
</dbReference>
<evidence type="ECO:0000256" key="1">
    <source>
        <dbReference type="SAM" id="MobiDB-lite"/>
    </source>
</evidence>
<keyword evidence="2" id="KW-0472">Membrane</keyword>
<keyword evidence="2" id="KW-1133">Transmembrane helix</keyword>
<keyword evidence="4" id="KW-1185">Reference proteome</keyword>
<protein>
    <submittedName>
        <fullName evidence="3">Uncharacterized protein</fullName>
    </submittedName>
</protein>
<keyword evidence="2" id="KW-0812">Transmembrane</keyword>
<evidence type="ECO:0000313" key="4">
    <source>
        <dbReference type="Proteomes" id="UP000600026"/>
    </source>
</evidence>
<dbReference type="EMBL" id="BNEE01000004">
    <property type="protein sequence ID" value="GHI83804.1"/>
    <property type="molecule type" value="Genomic_DNA"/>
</dbReference>
<reference evidence="3" key="1">
    <citation type="submission" date="2020-09" db="EMBL/GenBank/DDBJ databases">
        <title>Whole genome shotgun sequence of Streptomyces xanthophaeus NBRC 12829.</title>
        <authorList>
            <person name="Komaki H."/>
            <person name="Tamura T."/>
        </authorList>
    </citation>
    <scope>NUCLEOTIDE SEQUENCE</scope>
    <source>
        <strain evidence="3">NBRC 12829</strain>
    </source>
</reference>